<dbReference type="Proteomes" id="UP001596254">
    <property type="component" value="Unassembled WGS sequence"/>
</dbReference>
<comment type="caution">
    <text evidence="1">The sequence shown here is derived from an EMBL/GenBank/DDBJ whole genome shotgun (WGS) entry which is preliminary data.</text>
</comment>
<evidence type="ECO:0000313" key="1">
    <source>
        <dbReference type="EMBL" id="MFC6207201.1"/>
    </source>
</evidence>
<sequence>MKLKKVFMLVALLAGVGIGLGMLQSPVSASASRAIPRAYRGHWYGNHTTFIVKKHSVYSNYNGAKNTLKGKRLYVSIGKNVCTWGVSGTDAVLSNKRVKRTIHGKRQSVLMNFADDYKPAAPYSVRYFTRHKSDRNKKLMGHVNYRF</sequence>
<evidence type="ECO:0000313" key="2">
    <source>
        <dbReference type="Proteomes" id="UP001596254"/>
    </source>
</evidence>
<proteinExistence type="predicted"/>
<organism evidence="1 2">
    <name type="scientific">Levilactobacillus tongjiangensis</name>
    <dbReference type="NCBI Taxonomy" id="2486023"/>
    <lineage>
        <taxon>Bacteria</taxon>
        <taxon>Bacillati</taxon>
        <taxon>Bacillota</taxon>
        <taxon>Bacilli</taxon>
        <taxon>Lactobacillales</taxon>
        <taxon>Lactobacillaceae</taxon>
        <taxon>Levilactobacillus</taxon>
    </lineage>
</organism>
<name>A0ABW1SRT5_9LACO</name>
<accession>A0ABW1SRT5</accession>
<dbReference type="EMBL" id="JBHSSK010000021">
    <property type="protein sequence ID" value="MFC6207201.1"/>
    <property type="molecule type" value="Genomic_DNA"/>
</dbReference>
<gene>
    <name evidence="1" type="ORF">ACFP1G_06880</name>
</gene>
<dbReference type="RefSeq" id="WP_125691637.1">
    <property type="nucleotide sequence ID" value="NZ_JBHSSK010000021.1"/>
</dbReference>
<reference evidence="2" key="1">
    <citation type="journal article" date="2019" name="Int. J. Syst. Evol. Microbiol.">
        <title>The Global Catalogue of Microorganisms (GCM) 10K type strain sequencing project: providing services to taxonomists for standard genome sequencing and annotation.</title>
        <authorList>
            <consortium name="The Broad Institute Genomics Platform"/>
            <consortium name="The Broad Institute Genome Sequencing Center for Infectious Disease"/>
            <person name="Wu L."/>
            <person name="Ma J."/>
        </authorList>
    </citation>
    <scope>NUCLEOTIDE SEQUENCE [LARGE SCALE GENOMIC DNA]</scope>
    <source>
        <strain evidence="2">CCM 8905</strain>
    </source>
</reference>
<protein>
    <submittedName>
        <fullName evidence="1">Uncharacterized protein</fullName>
    </submittedName>
</protein>
<keyword evidence="2" id="KW-1185">Reference proteome</keyword>